<dbReference type="Proteomes" id="UP001237156">
    <property type="component" value="Unassembled WGS sequence"/>
</dbReference>
<gene>
    <name evidence="1" type="ORF">QB898_05050</name>
</gene>
<reference evidence="1 2" key="1">
    <citation type="submission" date="2023-04" db="EMBL/GenBank/DDBJ databases">
        <title>Ottowia paracancer sp. nov., isolated from human stomach.</title>
        <authorList>
            <person name="Song Y."/>
        </authorList>
    </citation>
    <scope>NUCLEOTIDE SEQUENCE [LARGE SCALE GENOMIC DNA]</scope>
    <source>
        <strain evidence="1 2">10c7w1</strain>
    </source>
</reference>
<dbReference type="AlphaFoldDB" id="A0AAW6RKL2"/>
<evidence type="ECO:0000313" key="1">
    <source>
        <dbReference type="EMBL" id="MDG9699094.1"/>
    </source>
</evidence>
<protein>
    <submittedName>
        <fullName evidence="1">Uncharacterized protein</fullName>
    </submittedName>
</protein>
<accession>A0AAW6RKL2</accession>
<keyword evidence="2" id="KW-1185">Reference proteome</keyword>
<comment type="caution">
    <text evidence="1">The sequence shown here is derived from an EMBL/GenBank/DDBJ whole genome shotgun (WGS) entry which is preliminary data.</text>
</comment>
<organism evidence="1 2">
    <name type="scientific">Ottowia cancrivicina</name>
    <dbReference type="NCBI Taxonomy" id="3040346"/>
    <lineage>
        <taxon>Bacteria</taxon>
        <taxon>Pseudomonadati</taxon>
        <taxon>Pseudomonadota</taxon>
        <taxon>Betaproteobacteria</taxon>
        <taxon>Burkholderiales</taxon>
        <taxon>Comamonadaceae</taxon>
        <taxon>Ottowia</taxon>
    </lineage>
</organism>
<evidence type="ECO:0000313" key="2">
    <source>
        <dbReference type="Proteomes" id="UP001237156"/>
    </source>
</evidence>
<sequence>MTTTKTLFSLCHMPCKKWVFPPLNKADMFLKRQNLLLAGNGRS</sequence>
<name>A0AAW6RKL2_9BURK</name>
<dbReference type="EMBL" id="JARVII010000007">
    <property type="protein sequence ID" value="MDG9699094.1"/>
    <property type="molecule type" value="Genomic_DNA"/>
</dbReference>
<proteinExistence type="predicted"/>